<proteinExistence type="predicted"/>
<dbReference type="Gene3D" id="1.25.10.10">
    <property type="entry name" value="Leucine-rich Repeat Variant"/>
    <property type="match status" value="1"/>
</dbReference>
<sequence length="329" mass="37005">LKDASHCLAAITELSHGDEALRESGVVKPISLLLQVGGEESVLAACNIINGICEKEQRVSEQEANRTAQEFVNLNVSKDLTQVIPMITKTLSEMMWSYRTQKGEVSPADVKQMKLWEESCIQAQQMFQPKPEKPKLVKWPAVPPEPAVEVEIAKLLDYKTMISSLLRALADISACNEAKYQLIKDKNFLEVLLFYTSSTNPCVLKWTCQIFANLAQRDEFRKLCNEYVVNTQFNEENDSQETAVSLIFSLVGRLSSNQLFNKYISNLVMQSALEALIQILESTTYAEQVGLKMIKIFQILFTNMKESKDLLTRAFLVGLAARLSAVSHN</sequence>
<protein>
    <submittedName>
        <fullName evidence="1">Uncharacterized protein</fullName>
    </submittedName>
</protein>
<organism evidence="1">
    <name type="scientific">Trepomonas sp. PC1</name>
    <dbReference type="NCBI Taxonomy" id="1076344"/>
    <lineage>
        <taxon>Eukaryota</taxon>
        <taxon>Metamonada</taxon>
        <taxon>Diplomonadida</taxon>
        <taxon>Hexamitidae</taxon>
        <taxon>Hexamitinae</taxon>
        <taxon>Trepomonas</taxon>
    </lineage>
</organism>
<dbReference type="EMBL" id="GDID01002858">
    <property type="protein sequence ID" value="JAP93748.1"/>
    <property type="molecule type" value="Transcribed_RNA"/>
</dbReference>
<name>A0A146KBW6_9EUKA</name>
<feature type="non-terminal residue" evidence="1">
    <location>
        <position position="1"/>
    </location>
</feature>
<dbReference type="InterPro" id="IPR016024">
    <property type="entry name" value="ARM-type_fold"/>
</dbReference>
<reference evidence="1" key="1">
    <citation type="submission" date="2015-07" db="EMBL/GenBank/DDBJ databases">
        <title>Adaptation to a free-living lifestyle via gene acquisitions in the diplomonad Trepomonas sp. PC1.</title>
        <authorList>
            <person name="Xu F."/>
            <person name="Jerlstrom-Hultqvist J."/>
            <person name="Kolisko M."/>
            <person name="Simpson A.G.B."/>
            <person name="Roger A.J."/>
            <person name="Svard S.G."/>
            <person name="Andersson J.O."/>
        </authorList>
    </citation>
    <scope>NUCLEOTIDE SEQUENCE</scope>
    <source>
        <strain evidence="1">PC1</strain>
    </source>
</reference>
<accession>A0A146KBW6</accession>
<dbReference type="AlphaFoldDB" id="A0A146KBW6"/>
<feature type="non-terminal residue" evidence="1">
    <location>
        <position position="329"/>
    </location>
</feature>
<evidence type="ECO:0000313" key="1">
    <source>
        <dbReference type="EMBL" id="JAP93748.1"/>
    </source>
</evidence>
<gene>
    <name evidence="1" type="ORF">TPC1_13850</name>
</gene>
<dbReference type="SUPFAM" id="SSF48371">
    <property type="entry name" value="ARM repeat"/>
    <property type="match status" value="1"/>
</dbReference>
<dbReference type="InterPro" id="IPR011989">
    <property type="entry name" value="ARM-like"/>
</dbReference>